<comment type="caution">
    <text evidence="1">The sequence shown here is derived from an EMBL/GenBank/DDBJ whole genome shotgun (WGS) entry which is preliminary data.</text>
</comment>
<dbReference type="InterPro" id="IPR029062">
    <property type="entry name" value="Class_I_gatase-like"/>
</dbReference>
<organism evidence="1 2">
    <name type="scientific">Enhygromyxa salina</name>
    <dbReference type="NCBI Taxonomy" id="215803"/>
    <lineage>
        <taxon>Bacteria</taxon>
        <taxon>Pseudomonadati</taxon>
        <taxon>Myxococcota</taxon>
        <taxon>Polyangia</taxon>
        <taxon>Nannocystales</taxon>
        <taxon>Nannocystaceae</taxon>
        <taxon>Enhygromyxa</taxon>
    </lineage>
</organism>
<gene>
    <name evidence="1" type="ORF">DB30_00638</name>
</gene>
<accession>A0A0C2A4P1</accession>
<dbReference type="SUPFAM" id="SSF52317">
    <property type="entry name" value="Class I glutamine amidotransferase-like"/>
    <property type="match status" value="1"/>
</dbReference>
<name>A0A0C2A4P1_9BACT</name>
<proteinExistence type="predicted"/>
<dbReference type="EMBL" id="JMCC02000011">
    <property type="protein sequence ID" value="KIG18353.1"/>
    <property type="molecule type" value="Genomic_DNA"/>
</dbReference>
<sequence length="304" mass="32031">MIVTPGAGPNAAPSVAIEVPTPSFAAGTGPRVAIDAGHNNYRIRSNYAVFAEALTGDGFTVEFVDAPFNATVLASVDLLVIVNPLNAKNVGDWSLPTPSAFTPDEIAAVGDWVEAGGGLWVVADHMPFPGAAEALAARVGFALNNGFGFREREPGQIEQSIIGFSRADGTILAGHPITDGARIEERLEQLQSFTGATFETPDDATALVVMPADAVTLMPEVAWEFSEHTQRRAAGGWALAAVRELGRGRVAMFGEAAMLSARYVDHEGEWFGVGVQHPDARDNLQLVLNTARWIVDGPGSRAAG</sequence>
<protein>
    <recommendedName>
        <fullName evidence="3">DUF4350 domain-containing protein</fullName>
    </recommendedName>
</protein>
<dbReference type="AlphaFoldDB" id="A0A0C2A4P1"/>
<reference evidence="1 2" key="1">
    <citation type="submission" date="2014-12" db="EMBL/GenBank/DDBJ databases">
        <title>Genome assembly of Enhygromyxa salina DSM 15201.</title>
        <authorList>
            <person name="Sharma G."/>
            <person name="Subramanian S."/>
        </authorList>
    </citation>
    <scope>NUCLEOTIDE SEQUENCE [LARGE SCALE GENOMIC DNA]</scope>
    <source>
        <strain evidence="1 2">DSM 15201</strain>
    </source>
</reference>
<dbReference type="Proteomes" id="UP000031599">
    <property type="component" value="Unassembled WGS sequence"/>
</dbReference>
<evidence type="ECO:0000313" key="2">
    <source>
        <dbReference type="Proteomes" id="UP000031599"/>
    </source>
</evidence>
<evidence type="ECO:0000313" key="1">
    <source>
        <dbReference type="EMBL" id="KIG18353.1"/>
    </source>
</evidence>
<dbReference type="Gene3D" id="3.40.50.880">
    <property type="match status" value="1"/>
</dbReference>
<evidence type="ECO:0008006" key="3">
    <source>
        <dbReference type="Google" id="ProtNLM"/>
    </source>
</evidence>